<feature type="non-terminal residue" evidence="1">
    <location>
        <position position="118"/>
    </location>
</feature>
<evidence type="ECO:0000313" key="2">
    <source>
        <dbReference type="Proteomes" id="UP000790377"/>
    </source>
</evidence>
<keyword evidence="2" id="KW-1185">Reference proteome</keyword>
<evidence type="ECO:0000313" key="1">
    <source>
        <dbReference type="EMBL" id="KAH7909526.1"/>
    </source>
</evidence>
<protein>
    <submittedName>
        <fullName evidence="1">Uncharacterized protein</fullName>
    </submittedName>
</protein>
<dbReference type="EMBL" id="MU267755">
    <property type="protein sequence ID" value="KAH7909526.1"/>
    <property type="molecule type" value="Genomic_DNA"/>
</dbReference>
<accession>A0ACB8A941</accession>
<proteinExistence type="predicted"/>
<organism evidence="1 2">
    <name type="scientific">Hygrophoropsis aurantiaca</name>
    <dbReference type="NCBI Taxonomy" id="72124"/>
    <lineage>
        <taxon>Eukaryota</taxon>
        <taxon>Fungi</taxon>
        <taxon>Dikarya</taxon>
        <taxon>Basidiomycota</taxon>
        <taxon>Agaricomycotina</taxon>
        <taxon>Agaricomycetes</taxon>
        <taxon>Agaricomycetidae</taxon>
        <taxon>Boletales</taxon>
        <taxon>Coniophorineae</taxon>
        <taxon>Hygrophoropsidaceae</taxon>
        <taxon>Hygrophoropsis</taxon>
    </lineage>
</organism>
<gene>
    <name evidence="1" type="ORF">BJ138DRAFT_1010668</name>
</gene>
<sequence length="118" mass="13433">MQKIAEEYTLNKKQWISFQIISSFFLQSVFPQEHSVISQFTKHEPENPYEVKCHHWFRQEQLHMLLTGPGGTGKSHVVVVLHTLMSRYGKGHLLRFLAPTGSAAANINGMTVHKAFGL</sequence>
<dbReference type="Proteomes" id="UP000790377">
    <property type="component" value="Unassembled WGS sequence"/>
</dbReference>
<comment type="caution">
    <text evidence="1">The sequence shown here is derived from an EMBL/GenBank/DDBJ whole genome shotgun (WGS) entry which is preliminary data.</text>
</comment>
<name>A0ACB8A941_9AGAM</name>
<reference evidence="1" key="1">
    <citation type="journal article" date="2021" name="New Phytol.">
        <title>Evolutionary innovations through gain and loss of genes in the ectomycorrhizal Boletales.</title>
        <authorList>
            <person name="Wu G."/>
            <person name="Miyauchi S."/>
            <person name="Morin E."/>
            <person name="Kuo A."/>
            <person name="Drula E."/>
            <person name="Varga T."/>
            <person name="Kohler A."/>
            <person name="Feng B."/>
            <person name="Cao Y."/>
            <person name="Lipzen A."/>
            <person name="Daum C."/>
            <person name="Hundley H."/>
            <person name="Pangilinan J."/>
            <person name="Johnson J."/>
            <person name="Barry K."/>
            <person name="LaButti K."/>
            <person name="Ng V."/>
            <person name="Ahrendt S."/>
            <person name="Min B."/>
            <person name="Choi I.G."/>
            <person name="Park H."/>
            <person name="Plett J.M."/>
            <person name="Magnuson J."/>
            <person name="Spatafora J.W."/>
            <person name="Nagy L.G."/>
            <person name="Henrissat B."/>
            <person name="Grigoriev I.V."/>
            <person name="Yang Z.L."/>
            <person name="Xu J."/>
            <person name="Martin F.M."/>
        </authorList>
    </citation>
    <scope>NUCLEOTIDE SEQUENCE</scope>
    <source>
        <strain evidence="1">ATCC 28755</strain>
    </source>
</reference>